<dbReference type="InParanoid" id="A0A0P8ZEK1"/>
<evidence type="ECO:0000256" key="1">
    <source>
        <dbReference type="SAM" id="Phobius"/>
    </source>
</evidence>
<keyword evidence="3" id="KW-1185">Reference proteome</keyword>
<feature type="transmembrane region" description="Helical" evidence="1">
    <location>
        <begin position="62"/>
        <end position="84"/>
    </location>
</feature>
<protein>
    <submittedName>
        <fullName evidence="2">Uncharacterized protein</fullName>
    </submittedName>
</protein>
<name>A0A0P8ZEK1_DROAN</name>
<accession>A0A0P8ZEK1</accession>
<keyword evidence="1" id="KW-1133">Transmembrane helix</keyword>
<keyword evidence="1" id="KW-0472">Membrane</keyword>
<dbReference type="OrthoDB" id="7858094at2759"/>
<dbReference type="KEGG" id="dan:26514063"/>
<organism evidence="2 3">
    <name type="scientific">Drosophila ananassae</name>
    <name type="common">Fruit fly</name>
    <dbReference type="NCBI Taxonomy" id="7217"/>
    <lineage>
        <taxon>Eukaryota</taxon>
        <taxon>Metazoa</taxon>
        <taxon>Ecdysozoa</taxon>
        <taxon>Arthropoda</taxon>
        <taxon>Hexapoda</taxon>
        <taxon>Insecta</taxon>
        <taxon>Pterygota</taxon>
        <taxon>Neoptera</taxon>
        <taxon>Endopterygota</taxon>
        <taxon>Diptera</taxon>
        <taxon>Brachycera</taxon>
        <taxon>Muscomorpha</taxon>
        <taxon>Ephydroidea</taxon>
        <taxon>Drosophilidae</taxon>
        <taxon>Drosophila</taxon>
        <taxon>Sophophora</taxon>
    </lineage>
</organism>
<reference evidence="2 3" key="1">
    <citation type="journal article" date="2007" name="Nature">
        <title>Evolution of genes and genomes on the Drosophila phylogeny.</title>
        <authorList>
            <consortium name="Drosophila 12 Genomes Consortium"/>
            <person name="Clark A.G."/>
            <person name="Eisen M.B."/>
            <person name="Smith D.R."/>
            <person name="Bergman C.M."/>
            <person name="Oliver B."/>
            <person name="Markow T.A."/>
            <person name="Kaufman T.C."/>
            <person name="Kellis M."/>
            <person name="Gelbart W."/>
            <person name="Iyer V.N."/>
            <person name="Pollard D.A."/>
            <person name="Sackton T.B."/>
            <person name="Larracuente A.M."/>
            <person name="Singh N.D."/>
            <person name="Abad J.P."/>
            <person name="Abt D.N."/>
            <person name="Adryan B."/>
            <person name="Aguade M."/>
            <person name="Akashi H."/>
            <person name="Anderson W.W."/>
            <person name="Aquadro C.F."/>
            <person name="Ardell D.H."/>
            <person name="Arguello R."/>
            <person name="Artieri C.G."/>
            <person name="Barbash D.A."/>
            <person name="Barker D."/>
            <person name="Barsanti P."/>
            <person name="Batterham P."/>
            <person name="Batzoglou S."/>
            <person name="Begun D."/>
            <person name="Bhutkar A."/>
            <person name="Blanco E."/>
            <person name="Bosak S.A."/>
            <person name="Bradley R.K."/>
            <person name="Brand A.D."/>
            <person name="Brent M.R."/>
            <person name="Brooks A.N."/>
            <person name="Brown R.H."/>
            <person name="Butlin R.K."/>
            <person name="Caggese C."/>
            <person name="Calvi B.R."/>
            <person name="Bernardo de Carvalho A."/>
            <person name="Caspi A."/>
            <person name="Castrezana S."/>
            <person name="Celniker S.E."/>
            <person name="Chang J.L."/>
            <person name="Chapple C."/>
            <person name="Chatterji S."/>
            <person name="Chinwalla A."/>
            <person name="Civetta A."/>
            <person name="Clifton S.W."/>
            <person name="Comeron J.M."/>
            <person name="Costello J.C."/>
            <person name="Coyne J.A."/>
            <person name="Daub J."/>
            <person name="David R.G."/>
            <person name="Delcher A.L."/>
            <person name="Delehaunty K."/>
            <person name="Do C.B."/>
            <person name="Ebling H."/>
            <person name="Edwards K."/>
            <person name="Eickbush T."/>
            <person name="Evans J.D."/>
            <person name="Filipski A."/>
            <person name="Findeiss S."/>
            <person name="Freyhult E."/>
            <person name="Fulton L."/>
            <person name="Fulton R."/>
            <person name="Garcia A.C."/>
            <person name="Gardiner A."/>
            <person name="Garfield D.A."/>
            <person name="Garvin B.E."/>
            <person name="Gibson G."/>
            <person name="Gilbert D."/>
            <person name="Gnerre S."/>
            <person name="Godfrey J."/>
            <person name="Good R."/>
            <person name="Gotea V."/>
            <person name="Gravely B."/>
            <person name="Greenberg A.J."/>
            <person name="Griffiths-Jones S."/>
            <person name="Gross S."/>
            <person name="Guigo R."/>
            <person name="Gustafson E.A."/>
            <person name="Haerty W."/>
            <person name="Hahn M.W."/>
            <person name="Halligan D.L."/>
            <person name="Halpern A.L."/>
            <person name="Halter G.M."/>
            <person name="Han M.V."/>
            <person name="Heger A."/>
            <person name="Hillier L."/>
            <person name="Hinrichs A.S."/>
            <person name="Holmes I."/>
            <person name="Hoskins R.A."/>
            <person name="Hubisz M.J."/>
            <person name="Hultmark D."/>
            <person name="Huntley M.A."/>
            <person name="Jaffe D.B."/>
            <person name="Jagadeeshan S."/>
            <person name="Jeck W.R."/>
            <person name="Johnson J."/>
            <person name="Jones C.D."/>
            <person name="Jordan W.C."/>
            <person name="Karpen G.H."/>
            <person name="Kataoka E."/>
            <person name="Keightley P.D."/>
            <person name="Kheradpour P."/>
            <person name="Kirkness E.F."/>
            <person name="Koerich L.B."/>
            <person name="Kristiansen K."/>
            <person name="Kudrna D."/>
            <person name="Kulathinal R.J."/>
            <person name="Kumar S."/>
            <person name="Kwok R."/>
            <person name="Lander E."/>
            <person name="Langley C.H."/>
            <person name="Lapoint R."/>
            <person name="Lazzaro B.P."/>
            <person name="Lee S.J."/>
            <person name="Levesque L."/>
            <person name="Li R."/>
            <person name="Lin C.F."/>
            <person name="Lin M.F."/>
            <person name="Lindblad-Toh K."/>
            <person name="Llopart A."/>
            <person name="Long M."/>
            <person name="Low L."/>
            <person name="Lozovsky E."/>
            <person name="Lu J."/>
            <person name="Luo M."/>
            <person name="Machado C.A."/>
            <person name="Makalowski W."/>
            <person name="Marzo M."/>
            <person name="Matsuda M."/>
            <person name="Matzkin L."/>
            <person name="McAllister B."/>
            <person name="McBride C.S."/>
            <person name="McKernan B."/>
            <person name="McKernan K."/>
            <person name="Mendez-Lago M."/>
            <person name="Minx P."/>
            <person name="Mollenhauer M.U."/>
            <person name="Montooth K."/>
            <person name="Mount S.M."/>
            <person name="Mu X."/>
            <person name="Myers E."/>
            <person name="Negre B."/>
            <person name="Newfeld S."/>
            <person name="Nielsen R."/>
            <person name="Noor M.A."/>
            <person name="O'Grady P."/>
            <person name="Pachter L."/>
            <person name="Papaceit M."/>
            <person name="Parisi M.J."/>
            <person name="Parisi M."/>
            <person name="Parts L."/>
            <person name="Pedersen J.S."/>
            <person name="Pesole G."/>
            <person name="Phillippy A.M."/>
            <person name="Ponting C.P."/>
            <person name="Pop M."/>
            <person name="Porcelli D."/>
            <person name="Powell J.R."/>
            <person name="Prohaska S."/>
            <person name="Pruitt K."/>
            <person name="Puig M."/>
            <person name="Quesneville H."/>
            <person name="Ram K.R."/>
            <person name="Rand D."/>
            <person name="Rasmussen M.D."/>
            <person name="Reed L.K."/>
            <person name="Reenan R."/>
            <person name="Reily A."/>
            <person name="Remington K.A."/>
            <person name="Rieger T.T."/>
            <person name="Ritchie M.G."/>
            <person name="Robin C."/>
            <person name="Rogers Y.H."/>
            <person name="Rohde C."/>
            <person name="Rozas J."/>
            <person name="Rubenfield M.J."/>
            <person name="Ruiz A."/>
            <person name="Russo S."/>
            <person name="Salzberg S.L."/>
            <person name="Sanchez-Gracia A."/>
            <person name="Saranga D.J."/>
            <person name="Sato H."/>
            <person name="Schaeffer S.W."/>
            <person name="Schatz M.C."/>
            <person name="Schlenke T."/>
            <person name="Schwartz R."/>
            <person name="Segarra C."/>
            <person name="Singh R.S."/>
            <person name="Sirot L."/>
            <person name="Sirota M."/>
            <person name="Sisneros N.B."/>
            <person name="Smith C.D."/>
            <person name="Smith T.F."/>
            <person name="Spieth J."/>
            <person name="Stage D.E."/>
            <person name="Stark A."/>
            <person name="Stephan W."/>
            <person name="Strausberg R.L."/>
            <person name="Strempel S."/>
            <person name="Sturgill D."/>
            <person name="Sutton G."/>
            <person name="Sutton G.G."/>
            <person name="Tao W."/>
            <person name="Teichmann S."/>
            <person name="Tobari Y.N."/>
            <person name="Tomimura Y."/>
            <person name="Tsolas J.M."/>
            <person name="Valente V.L."/>
            <person name="Venter E."/>
            <person name="Venter J.C."/>
            <person name="Vicario S."/>
            <person name="Vieira F.G."/>
            <person name="Vilella A.J."/>
            <person name="Villasante A."/>
            <person name="Walenz B."/>
            <person name="Wang J."/>
            <person name="Wasserman M."/>
            <person name="Watts T."/>
            <person name="Wilson D."/>
            <person name="Wilson R.K."/>
            <person name="Wing R.A."/>
            <person name="Wolfner M.F."/>
            <person name="Wong A."/>
            <person name="Wong G.K."/>
            <person name="Wu C.I."/>
            <person name="Wu G."/>
            <person name="Yamamoto D."/>
            <person name="Yang H.P."/>
            <person name="Yang S.P."/>
            <person name="Yorke J.A."/>
            <person name="Yoshida K."/>
            <person name="Zdobnov E."/>
            <person name="Zhang P."/>
            <person name="Zhang Y."/>
            <person name="Zimin A.V."/>
            <person name="Baldwin J."/>
            <person name="Abdouelleil A."/>
            <person name="Abdulkadir J."/>
            <person name="Abebe A."/>
            <person name="Abera B."/>
            <person name="Abreu J."/>
            <person name="Acer S.C."/>
            <person name="Aftuck L."/>
            <person name="Alexander A."/>
            <person name="An P."/>
            <person name="Anderson E."/>
            <person name="Anderson S."/>
            <person name="Arachi H."/>
            <person name="Azer M."/>
            <person name="Bachantsang P."/>
            <person name="Barry A."/>
            <person name="Bayul T."/>
            <person name="Berlin A."/>
            <person name="Bessette D."/>
            <person name="Bloom T."/>
            <person name="Blye J."/>
            <person name="Boguslavskiy L."/>
            <person name="Bonnet C."/>
            <person name="Boukhgalter B."/>
            <person name="Bourzgui I."/>
            <person name="Brown A."/>
            <person name="Cahill P."/>
            <person name="Channer S."/>
            <person name="Cheshatsang Y."/>
            <person name="Chuda L."/>
            <person name="Citroen M."/>
            <person name="Collymore A."/>
            <person name="Cooke P."/>
            <person name="Costello M."/>
            <person name="D'Aco K."/>
            <person name="Daza R."/>
            <person name="De Haan G."/>
            <person name="DeGray S."/>
            <person name="DeMaso C."/>
            <person name="Dhargay N."/>
            <person name="Dooley K."/>
            <person name="Dooley E."/>
            <person name="Doricent M."/>
            <person name="Dorje P."/>
            <person name="Dorjee K."/>
            <person name="Dupes A."/>
            <person name="Elong R."/>
            <person name="Falk J."/>
            <person name="Farina A."/>
            <person name="Faro S."/>
            <person name="Ferguson D."/>
            <person name="Fisher S."/>
            <person name="Foley C.D."/>
            <person name="Franke A."/>
            <person name="Friedrich D."/>
            <person name="Gadbois L."/>
            <person name="Gearin G."/>
            <person name="Gearin C.R."/>
            <person name="Giannoukos G."/>
            <person name="Goode T."/>
            <person name="Graham J."/>
            <person name="Grandbois E."/>
            <person name="Grewal S."/>
            <person name="Gyaltsen K."/>
            <person name="Hafez N."/>
            <person name="Hagos B."/>
            <person name="Hall J."/>
            <person name="Henson C."/>
            <person name="Hollinger A."/>
            <person name="Honan T."/>
            <person name="Huard M.D."/>
            <person name="Hughes L."/>
            <person name="Hurhula B."/>
            <person name="Husby M.E."/>
            <person name="Kamat A."/>
            <person name="Kanga B."/>
            <person name="Kashin S."/>
            <person name="Khazanovich D."/>
            <person name="Kisner P."/>
            <person name="Lance K."/>
            <person name="Lara M."/>
            <person name="Lee W."/>
            <person name="Lennon N."/>
            <person name="Letendre F."/>
            <person name="LeVine R."/>
            <person name="Lipovsky A."/>
            <person name="Liu X."/>
            <person name="Liu J."/>
            <person name="Liu S."/>
            <person name="Lokyitsang T."/>
            <person name="Lokyitsang Y."/>
            <person name="Lubonja R."/>
            <person name="Lui A."/>
            <person name="MacDonald P."/>
            <person name="Magnisalis V."/>
            <person name="Maru K."/>
            <person name="Matthews C."/>
            <person name="McCusker W."/>
            <person name="McDonough S."/>
            <person name="Mehta T."/>
            <person name="Meldrim J."/>
            <person name="Meneus L."/>
            <person name="Mihai O."/>
            <person name="Mihalev A."/>
            <person name="Mihova T."/>
            <person name="Mittelman R."/>
            <person name="Mlenga V."/>
            <person name="Montmayeur A."/>
            <person name="Mulrain L."/>
            <person name="Navidi A."/>
            <person name="Naylor J."/>
            <person name="Negash T."/>
            <person name="Nguyen T."/>
            <person name="Nguyen N."/>
            <person name="Nicol R."/>
            <person name="Norbu C."/>
            <person name="Norbu N."/>
            <person name="Novod N."/>
            <person name="O'Neill B."/>
            <person name="Osman S."/>
            <person name="Markiewicz E."/>
            <person name="Oyono O.L."/>
            <person name="Patti C."/>
            <person name="Phunkhang P."/>
            <person name="Pierre F."/>
            <person name="Priest M."/>
            <person name="Raghuraman S."/>
            <person name="Rege F."/>
            <person name="Reyes R."/>
            <person name="Rise C."/>
            <person name="Rogov P."/>
            <person name="Ross K."/>
            <person name="Ryan E."/>
            <person name="Settipalli S."/>
            <person name="Shea T."/>
            <person name="Sherpa N."/>
            <person name="Shi L."/>
            <person name="Shih D."/>
            <person name="Sparrow T."/>
            <person name="Spaulding J."/>
            <person name="Stalker J."/>
            <person name="Stange-Thomann N."/>
            <person name="Stavropoulos S."/>
            <person name="Stone C."/>
            <person name="Strader C."/>
            <person name="Tesfaye S."/>
            <person name="Thomson T."/>
            <person name="Thoulutsang Y."/>
            <person name="Thoulutsang D."/>
            <person name="Topham K."/>
            <person name="Topping I."/>
            <person name="Tsamla T."/>
            <person name="Vassiliev H."/>
            <person name="Vo A."/>
            <person name="Wangchuk T."/>
            <person name="Wangdi T."/>
            <person name="Weiand M."/>
            <person name="Wilkinson J."/>
            <person name="Wilson A."/>
            <person name="Yadav S."/>
            <person name="Young G."/>
            <person name="Yu Q."/>
            <person name="Zembek L."/>
            <person name="Zhong D."/>
            <person name="Zimmer A."/>
            <person name="Zwirko Z."/>
            <person name="Jaffe D.B."/>
            <person name="Alvarez P."/>
            <person name="Brockman W."/>
            <person name="Butler J."/>
            <person name="Chin C."/>
            <person name="Gnerre S."/>
            <person name="Grabherr M."/>
            <person name="Kleber M."/>
            <person name="Mauceli E."/>
            <person name="MacCallum I."/>
        </authorList>
    </citation>
    <scope>NUCLEOTIDE SEQUENCE [LARGE SCALE GENOMIC DNA]</scope>
    <source>
        <strain evidence="3">Tucson 14024-0371.13</strain>
    </source>
</reference>
<dbReference type="GeneID" id="26514063"/>
<sequence>MSDDMNILLEEGSFVLEMDQPVQVNVEEEPQEQLQENYEEDHFEIFSLSSGPYRFLRNCSNAGVWMCALYNLCVILLLISVYVYRRMK</sequence>
<gene>
    <name evidence="2" type="primary">Dana\GF26654</name>
    <name evidence="2" type="ORF">GF26654</name>
</gene>
<dbReference type="AlphaFoldDB" id="A0A0P8ZEK1"/>
<evidence type="ECO:0000313" key="3">
    <source>
        <dbReference type="Proteomes" id="UP000007801"/>
    </source>
</evidence>
<keyword evidence="1" id="KW-0812">Transmembrane</keyword>
<dbReference type="Proteomes" id="UP000007801">
    <property type="component" value="Unassembled WGS sequence"/>
</dbReference>
<evidence type="ECO:0000313" key="2">
    <source>
        <dbReference type="EMBL" id="KPU73105.1"/>
    </source>
</evidence>
<proteinExistence type="predicted"/>
<dbReference type="EMBL" id="CH902620">
    <property type="protein sequence ID" value="KPU73105.1"/>
    <property type="molecule type" value="Genomic_DNA"/>
</dbReference>